<dbReference type="Gene3D" id="3.40.630.30">
    <property type="match status" value="1"/>
</dbReference>
<reference evidence="2 3" key="1">
    <citation type="submission" date="2018-06" db="EMBL/GenBank/DDBJ databases">
        <authorList>
            <consortium name="Pathogen Informatics"/>
            <person name="Doyle S."/>
        </authorList>
    </citation>
    <scope>NUCLEOTIDE SEQUENCE [LARGE SCALE GENOMIC DNA]</scope>
    <source>
        <strain evidence="2 3">NCTC13093</strain>
    </source>
</reference>
<dbReference type="InterPro" id="IPR016181">
    <property type="entry name" value="Acyl_CoA_acyltransferase"/>
</dbReference>
<dbReference type="PROSITE" id="PS51186">
    <property type="entry name" value="GNAT"/>
    <property type="match status" value="1"/>
</dbReference>
<dbReference type="InterPro" id="IPR000182">
    <property type="entry name" value="GNAT_dom"/>
</dbReference>
<keyword evidence="3" id="KW-1185">Reference proteome</keyword>
<dbReference type="AlphaFoldDB" id="A0A2X0VSW6"/>
<evidence type="ECO:0000313" key="2">
    <source>
        <dbReference type="EMBL" id="SPT70840.1"/>
    </source>
</evidence>
<accession>A0A2X0VSW6</accession>
<dbReference type="GO" id="GO:0016747">
    <property type="term" value="F:acyltransferase activity, transferring groups other than amino-acyl groups"/>
    <property type="evidence" value="ECO:0007669"/>
    <property type="project" value="InterPro"/>
</dbReference>
<sequence>MYKCNTDVDFNDLKNTLFSNLKESYYMYVNLVKYGLGCSNVDFFIHRNSKSKINIALMRYFDTLQIFCIDEDIDVSCMQYVKSMVNTIRCPNITGSNCFIEKLQTFLPEFEYSVGYNYEIKNYPSISFNELIEIPSDKELFDCAALILSDEIIGGFYEHEQLASQLINRRKDGFARNFIIKKDNKIIAHIATYAEASKVAITSGLIVKKEYRNKPYGFILESKLINELLSQDYRVLTCLRNEQRVKLFESFNITDKTTTGKLVRCNVHES</sequence>
<dbReference type="SUPFAM" id="SSF55729">
    <property type="entry name" value="Acyl-CoA N-acyltransferases (Nat)"/>
    <property type="match status" value="1"/>
</dbReference>
<dbReference type="Proteomes" id="UP000250086">
    <property type="component" value="Unassembled WGS sequence"/>
</dbReference>
<feature type="domain" description="N-acetyltransferase" evidence="1">
    <location>
        <begin position="118"/>
        <end position="270"/>
    </location>
</feature>
<name>A0A2X0VSW6_9GAMM</name>
<evidence type="ECO:0000259" key="1">
    <source>
        <dbReference type="PROSITE" id="PS51186"/>
    </source>
</evidence>
<proteinExistence type="predicted"/>
<organism evidence="2 3">
    <name type="scientific">Anaerobiospirillum thomasii</name>
    <dbReference type="NCBI Taxonomy" id="179995"/>
    <lineage>
        <taxon>Bacteria</taxon>
        <taxon>Pseudomonadati</taxon>
        <taxon>Pseudomonadota</taxon>
        <taxon>Gammaproteobacteria</taxon>
        <taxon>Aeromonadales</taxon>
        <taxon>Succinivibrionaceae</taxon>
        <taxon>Anaerobiospirillum</taxon>
    </lineage>
</organism>
<gene>
    <name evidence="2" type="ORF">NCTC13093_02264</name>
</gene>
<protein>
    <recommendedName>
        <fullName evidence="1">N-acetyltransferase domain-containing protein</fullName>
    </recommendedName>
</protein>
<evidence type="ECO:0000313" key="3">
    <source>
        <dbReference type="Proteomes" id="UP000250086"/>
    </source>
</evidence>
<dbReference type="Pfam" id="PF00583">
    <property type="entry name" value="Acetyltransf_1"/>
    <property type="match status" value="1"/>
</dbReference>
<dbReference type="EMBL" id="UAPV01000001">
    <property type="protein sequence ID" value="SPT70840.1"/>
    <property type="molecule type" value="Genomic_DNA"/>
</dbReference>